<keyword evidence="2" id="KW-1185">Reference proteome</keyword>
<protein>
    <submittedName>
        <fullName evidence="1">Uncharacterized protein</fullName>
    </submittedName>
</protein>
<gene>
    <name evidence="1" type="ORF">GCM10011514_50310</name>
</gene>
<organism evidence="1 2">
    <name type="scientific">Emticicia aquatilis</name>
    <dbReference type="NCBI Taxonomy" id="1537369"/>
    <lineage>
        <taxon>Bacteria</taxon>
        <taxon>Pseudomonadati</taxon>
        <taxon>Bacteroidota</taxon>
        <taxon>Cytophagia</taxon>
        <taxon>Cytophagales</taxon>
        <taxon>Leadbetterellaceae</taxon>
        <taxon>Emticicia</taxon>
    </lineage>
</organism>
<sequence>MKKKKHTASQKKVAEVMHEFKVGDLHSGNTDTIVTNPKQAIAIALSEADELGKPKNKS</sequence>
<proteinExistence type="predicted"/>
<comment type="caution">
    <text evidence="1">The sequence shown here is derived from an EMBL/GenBank/DDBJ whole genome shotgun (WGS) entry which is preliminary data.</text>
</comment>
<dbReference type="EMBL" id="BMKK01000016">
    <property type="protein sequence ID" value="GGD80221.1"/>
    <property type="molecule type" value="Genomic_DNA"/>
</dbReference>
<reference evidence="1" key="1">
    <citation type="journal article" date="2014" name="Int. J. Syst. Evol. Microbiol.">
        <title>Complete genome sequence of Corynebacterium casei LMG S-19264T (=DSM 44701T), isolated from a smear-ripened cheese.</title>
        <authorList>
            <consortium name="US DOE Joint Genome Institute (JGI-PGF)"/>
            <person name="Walter F."/>
            <person name="Albersmeier A."/>
            <person name="Kalinowski J."/>
            <person name="Ruckert C."/>
        </authorList>
    </citation>
    <scope>NUCLEOTIDE SEQUENCE</scope>
    <source>
        <strain evidence="1">CGMCC 1.15958</strain>
    </source>
</reference>
<reference evidence="1" key="2">
    <citation type="submission" date="2020-09" db="EMBL/GenBank/DDBJ databases">
        <authorList>
            <person name="Sun Q."/>
            <person name="Zhou Y."/>
        </authorList>
    </citation>
    <scope>NUCLEOTIDE SEQUENCE</scope>
    <source>
        <strain evidence="1">CGMCC 1.15958</strain>
    </source>
</reference>
<evidence type="ECO:0000313" key="2">
    <source>
        <dbReference type="Proteomes" id="UP000609064"/>
    </source>
</evidence>
<dbReference type="Proteomes" id="UP000609064">
    <property type="component" value="Unassembled WGS sequence"/>
</dbReference>
<name>A0A916Z7C9_9BACT</name>
<dbReference type="AlphaFoldDB" id="A0A916Z7C9"/>
<dbReference type="RefSeq" id="WP_188770726.1">
    <property type="nucleotide sequence ID" value="NZ_BMKK01000016.1"/>
</dbReference>
<dbReference type="InterPro" id="IPR045468">
    <property type="entry name" value="DUF6496"/>
</dbReference>
<dbReference type="Pfam" id="PF20106">
    <property type="entry name" value="DUF6496"/>
    <property type="match status" value="1"/>
</dbReference>
<accession>A0A916Z7C9</accession>
<evidence type="ECO:0000313" key="1">
    <source>
        <dbReference type="EMBL" id="GGD80221.1"/>
    </source>
</evidence>